<dbReference type="PANTHER" id="PTHR30383">
    <property type="entry name" value="THIOESTERASE 1/PROTEASE 1/LYSOPHOSPHOLIPASE L1"/>
    <property type="match status" value="1"/>
</dbReference>
<feature type="domain" description="SGNH hydrolase-type esterase" evidence="1">
    <location>
        <begin position="52"/>
        <end position="205"/>
    </location>
</feature>
<name>A0A1E3U6Y4_9FIRM</name>
<dbReference type="InterPro" id="IPR051532">
    <property type="entry name" value="Ester_Hydrolysis_Enzymes"/>
</dbReference>
<reference evidence="2 3" key="1">
    <citation type="submission" date="2016-08" db="EMBL/GenBank/DDBJ databases">
        <authorList>
            <person name="Seilhamer J.J."/>
        </authorList>
    </citation>
    <scope>NUCLEOTIDE SEQUENCE [LARGE SCALE GENOMIC DNA]</scope>
    <source>
        <strain evidence="2 3">NML150140-1</strain>
    </source>
</reference>
<dbReference type="OrthoDB" id="2513075at2"/>
<dbReference type="SUPFAM" id="SSF52266">
    <property type="entry name" value="SGNH hydrolase"/>
    <property type="match status" value="1"/>
</dbReference>
<organism evidence="2 3">
    <name type="scientific">Eisenbergiella tayi</name>
    <dbReference type="NCBI Taxonomy" id="1432052"/>
    <lineage>
        <taxon>Bacteria</taxon>
        <taxon>Bacillati</taxon>
        <taxon>Bacillota</taxon>
        <taxon>Clostridia</taxon>
        <taxon>Lachnospirales</taxon>
        <taxon>Lachnospiraceae</taxon>
        <taxon>Eisenbergiella</taxon>
    </lineage>
</organism>
<dbReference type="AlphaFoldDB" id="A0A1E3U6Y4"/>
<sequence>MTVDEYFREEQKKRIRNYQDLNELAQKGQILFTGSSLMEQFPINEISADHGLGKVVYNRGVGGYTTDDFLREIDTMLLNLEPSVVFINIGTNDINARFGESEWLEHLIGNYDRILSILKRKLPDTRVYVMRYYPVNVQAGKSRGIDLGIRTNENVNRANEQVKVLAEKYGFTYIDVNEGLTDAEGNLQEAYTVDGIHMYPKAYEIVYQNLLSYL</sequence>
<proteinExistence type="predicted"/>
<dbReference type="EMBL" id="MEHA01000043">
    <property type="protein sequence ID" value="ODR39319.1"/>
    <property type="molecule type" value="Genomic_DNA"/>
</dbReference>
<dbReference type="InterPro" id="IPR036514">
    <property type="entry name" value="SGNH_hydro_sf"/>
</dbReference>
<dbReference type="Proteomes" id="UP000094271">
    <property type="component" value="Unassembled WGS sequence"/>
</dbReference>
<evidence type="ECO:0000313" key="3">
    <source>
        <dbReference type="Proteomes" id="UP000094271"/>
    </source>
</evidence>
<evidence type="ECO:0000313" key="2">
    <source>
        <dbReference type="EMBL" id="ODR39319.1"/>
    </source>
</evidence>
<dbReference type="RefSeq" id="WP_069432395.1">
    <property type="nucleotide sequence ID" value="NZ_MEHA01000043.1"/>
</dbReference>
<dbReference type="PANTHER" id="PTHR30383:SF5">
    <property type="entry name" value="SGNH HYDROLASE-TYPE ESTERASE DOMAIN-CONTAINING PROTEIN"/>
    <property type="match status" value="1"/>
</dbReference>
<dbReference type="InterPro" id="IPR013830">
    <property type="entry name" value="SGNH_hydro"/>
</dbReference>
<accession>A0A1E3U6Y4</accession>
<dbReference type="GO" id="GO:0004622">
    <property type="term" value="F:phosphatidylcholine lysophospholipase activity"/>
    <property type="evidence" value="ECO:0007669"/>
    <property type="project" value="TreeGrafter"/>
</dbReference>
<protein>
    <recommendedName>
        <fullName evidence="1">SGNH hydrolase-type esterase domain-containing protein</fullName>
    </recommendedName>
</protein>
<dbReference type="Gene3D" id="3.40.50.1110">
    <property type="entry name" value="SGNH hydrolase"/>
    <property type="match status" value="1"/>
</dbReference>
<evidence type="ECO:0000259" key="1">
    <source>
        <dbReference type="Pfam" id="PF13472"/>
    </source>
</evidence>
<comment type="caution">
    <text evidence="2">The sequence shown here is derived from an EMBL/GenBank/DDBJ whole genome shotgun (WGS) entry which is preliminary data.</text>
</comment>
<gene>
    <name evidence="2" type="ORF">BEI59_33375</name>
</gene>
<dbReference type="Pfam" id="PF13472">
    <property type="entry name" value="Lipase_GDSL_2"/>
    <property type="match status" value="1"/>
</dbReference>